<evidence type="ECO:0008006" key="4">
    <source>
        <dbReference type="Google" id="ProtNLM"/>
    </source>
</evidence>
<name>A0A0F6WBJ7_9CAUD</name>
<keyword evidence="3" id="KW-1185">Reference proteome</keyword>
<evidence type="ECO:0000256" key="1">
    <source>
        <dbReference type="SAM" id="Phobius"/>
    </source>
</evidence>
<organism evidence="2 3">
    <name type="scientific">Sinorhizobium phage phiM7</name>
    <dbReference type="NCBI Taxonomy" id="1647403"/>
    <lineage>
        <taxon>Viruses</taxon>
        <taxon>Duplodnaviria</taxon>
        <taxon>Heunggongvirae</taxon>
        <taxon>Uroviricota</taxon>
        <taxon>Caudoviricetes</taxon>
        <taxon>Emdodecavirus</taxon>
        <taxon>Emdodecavirus M7</taxon>
    </lineage>
</organism>
<gene>
    <name evidence="2" type="ORF">PHIM7_119</name>
</gene>
<proteinExistence type="predicted"/>
<keyword evidence="1" id="KW-0812">Transmembrane</keyword>
<keyword evidence="1" id="KW-0472">Membrane</keyword>
<dbReference type="EMBL" id="KR052480">
    <property type="protein sequence ID" value="AKF12665.1"/>
    <property type="molecule type" value="Genomic_DNA"/>
</dbReference>
<evidence type="ECO:0000313" key="3">
    <source>
        <dbReference type="Proteomes" id="UP000221947"/>
    </source>
</evidence>
<keyword evidence="1" id="KW-1133">Transmembrane helix</keyword>
<evidence type="ECO:0000313" key="2">
    <source>
        <dbReference type="EMBL" id="AKF12665.1"/>
    </source>
</evidence>
<accession>A0A0F6WBJ7</accession>
<sequence>MITACICGMFVHPIGATAMFLLFVPMAVLIFLVVHSEIYY</sequence>
<reference evidence="2 3" key="1">
    <citation type="submission" date="2015-04" db="EMBL/GenBank/DDBJ databases">
        <authorList>
            <person name="Schouten J.T."/>
            <person name="Crockett J.T."/>
            <person name="Hodson T.S."/>
            <person name="Hyde J.R."/>
            <person name="Smith T.A."/>
            <person name="Merrill B.D."/>
            <person name="Crook M.B."/>
            <person name="Griffitts J.S."/>
            <person name="Burnett S.H."/>
            <person name="Grose J.H."/>
            <person name="Breakwell D.P."/>
        </authorList>
    </citation>
    <scope>NUCLEOTIDE SEQUENCE [LARGE SCALE GENOMIC DNA]</scope>
</reference>
<protein>
    <recommendedName>
        <fullName evidence="4">Transmembrane protein</fullName>
    </recommendedName>
</protein>
<feature type="transmembrane region" description="Helical" evidence="1">
    <location>
        <begin position="14"/>
        <end position="34"/>
    </location>
</feature>
<dbReference type="Proteomes" id="UP000221947">
    <property type="component" value="Segment"/>
</dbReference>